<organism evidence="1 2">
    <name type="scientific">Tumebacillus lacus</name>
    <dbReference type="NCBI Taxonomy" id="2995335"/>
    <lineage>
        <taxon>Bacteria</taxon>
        <taxon>Bacillati</taxon>
        <taxon>Bacillota</taxon>
        <taxon>Bacilli</taxon>
        <taxon>Bacillales</taxon>
        <taxon>Alicyclobacillaceae</taxon>
        <taxon>Tumebacillus</taxon>
    </lineage>
</organism>
<name>A0ABT3X790_9BACL</name>
<sequence length="69" mass="7860">MIFDIGFWNQIAAAWTQGDDEELQAHIEDTAEQVVHSVLAVLNEHETVRRIPSALEAIFGENENDDDFF</sequence>
<dbReference type="EMBL" id="JAPMLT010000012">
    <property type="protein sequence ID" value="MCX7571732.1"/>
    <property type="molecule type" value="Genomic_DNA"/>
</dbReference>
<keyword evidence="2" id="KW-1185">Reference proteome</keyword>
<reference evidence="1 2" key="1">
    <citation type="submission" date="2022-11" db="EMBL/GenBank/DDBJ databases">
        <title>Study of microbial diversity in lake waters.</title>
        <authorList>
            <person name="Zhang J."/>
        </authorList>
    </citation>
    <scope>NUCLEOTIDE SEQUENCE [LARGE SCALE GENOMIC DNA]</scope>
    <source>
        <strain evidence="1 2">DT12</strain>
    </source>
</reference>
<comment type="caution">
    <text evidence="1">The sequence shown here is derived from an EMBL/GenBank/DDBJ whole genome shotgun (WGS) entry which is preliminary data.</text>
</comment>
<proteinExistence type="predicted"/>
<gene>
    <name evidence="1" type="ORF">OS242_17450</name>
</gene>
<evidence type="ECO:0000313" key="2">
    <source>
        <dbReference type="Proteomes" id="UP001208017"/>
    </source>
</evidence>
<protein>
    <submittedName>
        <fullName evidence="1">Uncharacterized protein</fullName>
    </submittedName>
</protein>
<evidence type="ECO:0000313" key="1">
    <source>
        <dbReference type="EMBL" id="MCX7571732.1"/>
    </source>
</evidence>
<accession>A0ABT3X790</accession>
<dbReference type="Proteomes" id="UP001208017">
    <property type="component" value="Unassembled WGS sequence"/>
</dbReference>
<dbReference type="RefSeq" id="WP_267152980.1">
    <property type="nucleotide sequence ID" value="NZ_JAPMLT010000012.1"/>
</dbReference>